<dbReference type="Proteomes" id="UP000037696">
    <property type="component" value="Unassembled WGS sequence"/>
</dbReference>
<protein>
    <submittedName>
        <fullName evidence="1">Uncharacterized protein</fullName>
    </submittedName>
</protein>
<name>A0A0M8P7S1_9EURO</name>
<keyword evidence="2" id="KW-1185">Reference proteome</keyword>
<proteinExistence type="predicted"/>
<dbReference type="AlphaFoldDB" id="A0A0M8P7S1"/>
<gene>
    <name evidence="1" type="ORF">ACN38_g3805</name>
</gene>
<evidence type="ECO:0000313" key="1">
    <source>
        <dbReference type="EMBL" id="KOS45287.1"/>
    </source>
</evidence>
<evidence type="ECO:0000313" key="2">
    <source>
        <dbReference type="Proteomes" id="UP000037696"/>
    </source>
</evidence>
<dbReference type="EMBL" id="LHQQ01000046">
    <property type="protein sequence ID" value="KOS45287.1"/>
    <property type="molecule type" value="Genomic_DNA"/>
</dbReference>
<organism evidence="1 2">
    <name type="scientific">Penicillium nordicum</name>
    <dbReference type="NCBI Taxonomy" id="229535"/>
    <lineage>
        <taxon>Eukaryota</taxon>
        <taxon>Fungi</taxon>
        <taxon>Dikarya</taxon>
        <taxon>Ascomycota</taxon>
        <taxon>Pezizomycotina</taxon>
        <taxon>Eurotiomycetes</taxon>
        <taxon>Eurotiomycetidae</taxon>
        <taxon>Eurotiales</taxon>
        <taxon>Aspergillaceae</taxon>
        <taxon>Penicillium</taxon>
    </lineage>
</organism>
<comment type="caution">
    <text evidence="1">The sequence shown here is derived from an EMBL/GenBank/DDBJ whole genome shotgun (WGS) entry which is preliminary data.</text>
</comment>
<reference evidence="1 2" key="1">
    <citation type="submission" date="2015-08" db="EMBL/GenBank/DDBJ databases">
        <title>Genome sequencing of Penicillium nordicum.</title>
        <authorList>
            <person name="Nguyen H.D."/>
            <person name="Seifert K.A."/>
        </authorList>
    </citation>
    <scope>NUCLEOTIDE SEQUENCE [LARGE SCALE GENOMIC DNA]</scope>
    <source>
        <strain evidence="1 2">DAOMC 185683</strain>
    </source>
</reference>
<sequence>MEMMNDIPKLAAKRSAYCVEHAQFGFSLDSVCSCDLLLAASFLRAPSDISLGLFWNIDRQTTDGRVWEIERERVNCYREREKLLDKLQS</sequence>
<accession>A0A0M8P7S1</accession>